<reference evidence="1 2" key="1">
    <citation type="journal article" date="2018" name="Front. Plant Sci.">
        <title>Red Clover (Trifolium pratense) and Zigzag Clover (T. medium) - A Picture of Genomic Similarities and Differences.</title>
        <authorList>
            <person name="Dluhosova J."/>
            <person name="Istvanek J."/>
            <person name="Nedelnik J."/>
            <person name="Repkova J."/>
        </authorList>
    </citation>
    <scope>NUCLEOTIDE SEQUENCE [LARGE SCALE GENOMIC DNA]</scope>
    <source>
        <strain evidence="2">cv. 10/8</strain>
        <tissue evidence="1">Leaf</tissue>
    </source>
</reference>
<feature type="non-terminal residue" evidence="1">
    <location>
        <position position="1"/>
    </location>
</feature>
<protein>
    <submittedName>
        <fullName evidence="1">Uncharacterized protein</fullName>
    </submittedName>
</protein>
<dbReference type="EMBL" id="LXQA010639520">
    <property type="protein sequence ID" value="MCI63574.1"/>
    <property type="molecule type" value="Genomic_DNA"/>
</dbReference>
<evidence type="ECO:0000313" key="1">
    <source>
        <dbReference type="EMBL" id="MCI63574.1"/>
    </source>
</evidence>
<dbReference type="Proteomes" id="UP000265520">
    <property type="component" value="Unassembled WGS sequence"/>
</dbReference>
<accession>A0A392TSA8</accession>
<keyword evidence="2" id="KW-1185">Reference proteome</keyword>
<name>A0A392TSA8_9FABA</name>
<comment type="caution">
    <text evidence="1">The sequence shown here is derived from an EMBL/GenBank/DDBJ whole genome shotgun (WGS) entry which is preliminary data.</text>
</comment>
<proteinExistence type="predicted"/>
<evidence type="ECO:0000313" key="2">
    <source>
        <dbReference type="Proteomes" id="UP000265520"/>
    </source>
</evidence>
<dbReference type="AlphaFoldDB" id="A0A392TSA8"/>
<sequence length="32" mass="3780">AELDWENHDSILHNCDREKAETMMPELNPEPD</sequence>
<organism evidence="1 2">
    <name type="scientific">Trifolium medium</name>
    <dbReference type="NCBI Taxonomy" id="97028"/>
    <lineage>
        <taxon>Eukaryota</taxon>
        <taxon>Viridiplantae</taxon>
        <taxon>Streptophyta</taxon>
        <taxon>Embryophyta</taxon>
        <taxon>Tracheophyta</taxon>
        <taxon>Spermatophyta</taxon>
        <taxon>Magnoliopsida</taxon>
        <taxon>eudicotyledons</taxon>
        <taxon>Gunneridae</taxon>
        <taxon>Pentapetalae</taxon>
        <taxon>rosids</taxon>
        <taxon>fabids</taxon>
        <taxon>Fabales</taxon>
        <taxon>Fabaceae</taxon>
        <taxon>Papilionoideae</taxon>
        <taxon>50 kb inversion clade</taxon>
        <taxon>NPAAA clade</taxon>
        <taxon>Hologalegina</taxon>
        <taxon>IRL clade</taxon>
        <taxon>Trifolieae</taxon>
        <taxon>Trifolium</taxon>
    </lineage>
</organism>